<evidence type="ECO:0000256" key="7">
    <source>
        <dbReference type="ARBA" id="ARBA00023002"/>
    </source>
</evidence>
<evidence type="ECO:0000256" key="2">
    <source>
        <dbReference type="ARBA" id="ARBA00011654"/>
    </source>
</evidence>
<evidence type="ECO:0000256" key="8">
    <source>
        <dbReference type="ARBA" id="ARBA00023284"/>
    </source>
</evidence>
<keyword evidence="5 14" id="KW-0575">Peroxidase</keyword>
<dbReference type="EMBL" id="CP018191">
    <property type="protein sequence ID" value="APH54119.1"/>
    <property type="molecule type" value="Genomic_DNA"/>
</dbReference>
<dbReference type="Pfam" id="PF00578">
    <property type="entry name" value="AhpC-TSA"/>
    <property type="match status" value="1"/>
</dbReference>
<dbReference type="InterPro" id="IPR019479">
    <property type="entry name" value="Peroxiredoxin_C"/>
</dbReference>
<dbReference type="RefSeq" id="WP_253736110.1">
    <property type="nucleotide sequence ID" value="NZ_CP018191.1"/>
</dbReference>
<comment type="similarity">
    <text evidence="1">Belongs to the peroxiredoxin family. AhpC/Prx1 subfamily.</text>
</comment>
<dbReference type="Pfam" id="PF10417">
    <property type="entry name" value="1-cysPrx_C"/>
    <property type="match status" value="1"/>
</dbReference>
<dbReference type="Gene3D" id="3.40.30.10">
    <property type="entry name" value="Glutaredoxin"/>
    <property type="match status" value="1"/>
</dbReference>
<feature type="compositionally biased region" description="Polar residues" evidence="12">
    <location>
        <begin position="1"/>
        <end position="13"/>
    </location>
</feature>
<organism evidence="14 15">
    <name type="scientific">Granulibacter bethesdensis</name>
    <dbReference type="NCBI Taxonomy" id="364410"/>
    <lineage>
        <taxon>Bacteria</taxon>
        <taxon>Pseudomonadati</taxon>
        <taxon>Pseudomonadota</taxon>
        <taxon>Alphaproteobacteria</taxon>
        <taxon>Acetobacterales</taxon>
        <taxon>Acetobacteraceae</taxon>
        <taxon>Granulibacter</taxon>
    </lineage>
</organism>
<dbReference type="InterPro" id="IPR050217">
    <property type="entry name" value="Peroxiredoxin"/>
</dbReference>
<feature type="active site" description="Cysteine sulfenic acid (-SOH) intermediate; for peroxidase activity" evidence="11">
    <location>
        <position position="70"/>
    </location>
</feature>
<dbReference type="PIRSF" id="PIRSF000239">
    <property type="entry name" value="AHPC"/>
    <property type="match status" value="1"/>
</dbReference>
<proteinExistence type="inferred from homology"/>
<dbReference type="GO" id="GO:0005829">
    <property type="term" value="C:cytosol"/>
    <property type="evidence" value="ECO:0007669"/>
    <property type="project" value="TreeGrafter"/>
</dbReference>
<name>A0AAC9K9L9_9PROT</name>
<evidence type="ECO:0000256" key="1">
    <source>
        <dbReference type="ARBA" id="ARBA00009796"/>
    </source>
</evidence>
<evidence type="ECO:0000256" key="3">
    <source>
        <dbReference type="ARBA" id="ARBA00013021"/>
    </source>
</evidence>
<dbReference type="InterPro" id="IPR000866">
    <property type="entry name" value="AhpC/TSA"/>
</dbReference>
<dbReference type="PANTHER" id="PTHR10681">
    <property type="entry name" value="THIOREDOXIN PEROXIDASE"/>
    <property type="match status" value="1"/>
</dbReference>
<keyword evidence="8" id="KW-0676">Redox-active center</keyword>
<comment type="subunit">
    <text evidence="2">Homodimer; disulfide-linked, upon oxidation. 5 homodimers assemble to form a ring-like decamer.</text>
</comment>
<evidence type="ECO:0000259" key="13">
    <source>
        <dbReference type="PROSITE" id="PS51352"/>
    </source>
</evidence>
<dbReference type="GO" id="GO:0045454">
    <property type="term" value="P:cell redox homeostasis"/>
    <property type="evidence" value="ECO:0007669"/>
    <property type="project" value="TreeGrafter"/>
</dbReference>
<keyword evidence="6" id="KW-0049">Antioxidant</keyword>
<evidence type="ECO:0000256" key="12">
    <source>
        <dbReference type="SAM" id="MobiDB-lite"/>
    </source>
</evidence>
<evidence type="ECO:0000256" key="11">
    <source>
        <dbReference type="PIRSR" id="PIRSR000239-1"/>
    </source>
</evidence>
<dbReference type="GO" id="GO:0102039">
    <property type="term" value="F:NADH-dependent peroxiredoxin activity"/>
    <property type="evidence" value="ECO:0007669"/>
    <property type="project" value="UniProtKB-EC"/>
</dbReference>
<dbReference type="GO" id="GO:0006979">
    <property type="term" value="P:response to oxidative stress"/>
    <property type="evidence" value="ECO:0007669"/>
    <property type="project" value="TreeGrafter"/>
</dbReference>
<dbReference type="GO" id="GO:0042744">
    <property type="term" value="P:hydrogen peroxide catabolic process"/>
    <property type="evidence" value="ECO:0007669"/>
    <property type="project" value="TreeGrafter"/>
</dbReference>
<dbReference type="NCBIfam" id="NF009668">
    <property type="entry name" value="PRK13189.1"/>
    <property type="match status" value="1"/>
</dbReference>
<dbReference type="GO" id="GO:0033554">
    <property type="term" value="P:cellular response to stress"/>
    <property type="evidence" value="ECO:0007669"/>
    <property type="project" value="TreeGrafter"/>
</dbReference>
<protein>
    <recommendedName>
        <fullName evidence="4">Alkyl hydroperoxide reductase C</fullName>
        <ecNumber evidence="3">1.11.1.26</ecNumber>
    </recommendedName>
    <alternativeName>
        <fullName evidence="9">Peroxiredoxin</fullName>
    </alternativeName>
</protein>
<evidence type="ECO:0000256" key="4">
    <source>
        <dbReference type="ARBA" id="ARBA00017462"/>
    </source>
</evidence>
<evidence type="ECO:0000256" key="10">
    <source>
        <dbReference type="ARBA" id="ARBA00047572"/>
    </source>
</evidence>
<dbReference type="Proteomes" id="UP000182373">
    <property type="component" value="Chromosome"/>
</dbReference>
<accession>A0AAC9K9L9</accession>
<dbReference type="PROSITE" id="PS51352">
    <property type="entry name" value="THIOREDOXIN_2"/>
    <property type="match status" value="1"/>
</dbReference>
<evidence type="ECO:0000313" key="14">
    <source>
        <dbReference type="EMBL" id="APH54119.1"/>
    </source>
</evidence>
<evidence type="ECO:0000256" key="6">
    <source>
        <dbReference type="ARBA" id="ARBA00022862"/>
    </source>
</evidence>
<feature type="domain" description="Thioredoxin" evidence="13">
    <location>
        <begin position="29"/>
        <end position="184"/>
    </location>
</feature>
<feature type="region of interest" description="Disordered" evidence="12">
    <location>
        <begin position="1"/>
        <end position="28"/>
    </location>
</feature>
<dbReference type="EC" id="1.11.1.26" evidence="3"/>
<reference evidence="15" key="1">
    <citation type="submission" date="2016-11" db="EMBL/GenBank/DDBJ databases">
        <title>Comparative genomic and phenotypic analysis of Granulibacter bethesdensis clinical isolates from patients with chronic granulomatous disease.</title>
        <authorList>
            <person name="Zarember K.A."/>
            <person name="Porcella S.F."/>
            <person name="Chu J."/>
            <person name="Ding L."/>
            <person name="Dahlstrom E."/>
            <person name="Barbian K."/>
            <person name="Martens C."/>
            <person name="Sykora L."/>
            <person name="Kramer S."/>
            <person name="Pettinato A.M."/>
            <person name="Hong H."/>
            <person name="Wald G."/>
            <person name="Berg L.J."/>
            <person name="Rogge L.S."/>
            <person name="Greenberg D.E."/>
            <person name="Falcone E.L."/>
            <person name="Neves J.F."/>
            <person name="Simoes M.J."/>
            <person name="Casal M."/>
            <person name="Rodriguez-Lopez F.C."/>
            <person name="Zelazny A."/>
            <person name="Gallin J.I."/>
            <person name="Holland S.M."/>
        </authorList>
    </citation>
    <scope>NUCLEOTIDE SEQUENCE [LARGE SCALE GENOMIC DNA]</scope>
    <source>
        <strain evidence="15">NIH9.1</strain>
    </source>
</reference>
<dbReference type="AlphaFoldDB" id="A0AAC9K9L9"/>
<evidence type="ECO:0000256" key="5">
    <source>
        <dbReference type="ARBA" id="ARBA00022559"/>
    </source>
</evidence>
<evidence type="ECO:0000256" key="9">
    <source>
        <dbReference type="ARBA" id="ARBA00032077"/>
    </source>
</evidence>
<dbReference type="InterPro" id="IPR013766">
    <property type="entry name" value="Thioredoxin_domain"/>
</dbReference>
<sequence>MKDSSGRMTSIVSPATPIEEKSTGAASPPRLGDIVPGFYARTTHGQVSLADYRGQWLIFFSHPADFTPVCTSEFLAIARSADRFAERHCALLGLSVDSLHAHLAWIRVIKAQFGITIPFPIVEDPSMVIGRAYGMIDPSAPDSSAVRGTFFIDPHGVLRAAIYYPMQVGRSVEEMLRLLIALQETSRTGTLTPEGWQPGEETLLPAPVTQAEIADDTDRWLCRFQSSTP</sequence>
<dbReference type="SUPFAM" id="SSF52833">
    <property type="entry name" value="Thioredoxin-like"/>
    <property type="match status" value="1"/>
</dbReference>
<keyword evidence="7 14" id="KW-0560">Oxidoreductase</keyword>
<dbReference type="GO" id="GO:0008379">
    <property type="term" value="F:thioredoxin peroxidase activity"/>
    <property type="evidence" value="ECO:0007669"/>
    <property type="project" value="TreeGrafter"/>
</dbReference>
<dbReference type="PANTHER" id="PTHR10681:SF121">
    <property type="entry name" value="ALKYL HYDROPEROXIDE REDUCTASE C"/>
    <property type="match status" value="1"/>
</dbReference>
<evidence type="ECO:0000313" key="15">
    <source>
        <dbReference type="Proteomes" id="UP000182373"/>
    </source>
</evidence>
<dbReference type="InterPro" id="IPR036249">
    <property type="entry name" value="Thioredoxin-like_sf"/>
</dbReference>
<dbReference type="InterPro" id="IPR024706">
    <property type="entry name" value="Peroxiredoxin_AhpC-typ"/>
</dbReference>
<comment type="catalytic activity">
    <reaction evidence="10">
        <text>a hydroperoxide + NADH + H(+) = an alcohol + NAD(+) + H2O</text>
        <dbReference type="Rhea" id="RHEA:62628"/>
        <dbReference type="ChEBI" id="CHEBI:15377"/>
        <dbReference type="ChEBI" id="CHEBI:15378"/>
        <dbReference type="ChEBI" id="CHEBI:30879"/>
        <dbReference type="ChEBI" id="CHEBI:35924"/>
        <dbReference type="ChEBI" id="CHEBI:57540"/>
        <dbReference type="ChEBI" id="CHEBI:57945"/>
        <dbReference type="EC" id="1.11.1.26"/>
    </reaction>
</comment>
<gene>
    <name evidence="14" type="ORF">GbCGDNIH9_0865</name>
</gene>